<keyword evidence="5" id="KW-1185">Reference proteome</keyword>
<dbReference type="EMBL" id="JAQQWE010000001">
    <property type="protein sequence ID" value="KAK7966229.1"/>
    <property type="molecule type" value="Genomic_DNA"/>
</dbReference>
<dbReference type="InterPro" id="IPR012338">
    <property type="entry name" value="Beta-lactam/transpept-like"/>
</dbReference>
<dbReference type="Gene3D" id="3.40.710.10">
    <property type="entry name" value="DD-peptidase/beta-lactamase superfamily"/>
    <property type="match status" value="1"/>
</dbReference>
<dbReference type="Pfam" id="PF00144">
    <property type="entry name" value="Beta-lactamase"/>
    <property type="match status" value="1"/>
</dbReference>
<evidence type="ECO:0000256" key="1">
    <source>
        <dbReference type="SAM" id="SignalP"/>
    </source>
</evidence>
<evidence type="ECO:0000259" key="3">
    <source>
        <dbReference type="Pfam" id="PF26335"/>
    </source>
</evidence>
<sequence>MKIPTSIRKAALVLWPLLRLVAAAAPDCPFPGPAFPKPTELASSETFKSVLANLTETFKARDQDRANNPNGTSWSVQVFSVSDGNSSSPLWEYHHSAPSLATSNTGGVKEVDGNTIYRLGSLTKIFTILTFLVEAGDGYWNTPVTKFVPELALLADKYQYDPVMNVDWASITLGELASHTAGIVRDYALLGELTQENNQTVLESQGFPPAPVNETPICGEYFLCNRNQLFDGLGNVPPSFSTSWTVGYSNVGYQILAYVLEAITGKKFADMVQSDVIDKLGLGHTYYQKPPDNLGIIVSGQQDGWNYSLGEASPTGNMYSSVNDLSALGRAILRSQLIPSAQTRRWLKPAILTSDLREGVSYPWGLKRIPLSSTSSSSRITDAYNKAGSINAYQSLIILLPDYDVGITALLAGGWPGNANWDMADTIGETLVPALEEAARMEADVTSIVLSTESGRPGLGIDRWVSNGTDMVPVAIRYTLNYNVTEPSLRLYPTGLEKRNDDGSRKVAFKAMIQNRGATDHATDMFSTNCGTWVGQTTAVYASMPLDQFVFHLDDGGGVKSIESLALRAVLGK</sequence>
<comment type="caution">
    <text evidence="4">The sequence shown here is derived from an EMBL/GenBank/DDBJ whole genome shotgun (WGS) entry which is preliminary data.</text>
</comment>
<accession>A0ABR1QU76</accession>
<name>A0ABR1QU76_9PEZI</name>
<evidence type="ECO:0000259" key="2">
    <source>
        <dbReference type="Pfam" id="PF00144"/>
    </source>
</evidence>
<organism evidence="4 5">
    <name type="scientific">Apiospora aurea</name>
    <dbReference type="NCBI Taxonomy" id="335848"/>
    <lineage>
        <taxon>Eukaryota</taxon>
        <taxon>Fungi</taxon>
        <taxon>Dikarya</taxon>
        <taxon>Ascomycota</taxon>
        <taxon>Pezizomycotina</taxon>
        <taxon>Sordariomycetes</taxon>
        <taxon>Xylariomycetidae</taxon>
        <taxon>Amphisphaeriales</taxon>
        <taxon>Apiosporaceae</taxon>
        <taxon>Apiospora</taxon>
    </lineage>
</organism>
<dbReference type="SUPFAM" id="SSF56601">
    <property type="entry name" value="beta-lactamase/transpeptidase-like"/>
    <property type="match status" value="1"/>
</dbReference>
<evidence type="ECO:0000313" key="4">
    <source>
        <dbReference type="EMBL" id="KAK7966229.1"/>
    </source>
</evidence>
<dbReference type="InterPro" id="IPR058664">
    <property type="entry name" value="ARB_00930-like_C"/>
</dbReference>
<protein>
    <submittedName>
        <fullName evidence="4">Beta-lactamase/transpeptidase-like protein</fullName>
    </submittedName>
</protein>
<dbReference type="InterPro" id="IPR001466">
    <property type="entry name" value="Beta-lactam-related"/>
</dbReference>
<feature type="signal peptide" evidence="1">
    <location>
        <begin position="1"/>
        <end position="23"/>
    </location>
</feature>
<feature type="domain" description="Beta-lactamase-like ARB-00930-like C-terminal" evidence="3">
    <location>
        <begin position="447"/>
        <end position="572"/>
    </location>
</feature>
<dbReference type="Pfam" id="PF26335">
    <property type="entry name" value="ARB_00930_C"/>
    <property type="match status" value="1"/>
</dbReference>
<proteinExistence type="predicted"/>
<dbReference type="GeneID" id="92069790"/>
<evidence type="ECO:0000313" key="5">
    <source>
        <dbReference type="Proteomes" id="UP001391051"/>
    </source>
</evidence>
<dbReference type="RefSeq" id="XP_066705621.1">
    <property type="nucleotide sequence ID" value="XM_066836728.1"/>
</dbReference>
<keyword evidence="1" id="KW-0732">Signal</keyword>
<gene>
    <name evidence="4" type="ORF">PG986_000506</name>
</gene>
<feature type="chain" id="PRO_5045045588" evidence="1">
    <location>
        <begin position="24"/>
        <end position="573"/>
    </location>
</feature>
<dbReference type="PANTHER" id="PTHR22935">
    <property type="entry name" value="PENICILLIN-BINDING PROTEIN"/>
    <property type="match status" value="1"/>
</dbReference>
<dbReference type="PANTHER" id="PTHR22935:SF97">
    <property type="entry name" value="BETA-LACTAMASE-RELATED DOMAIN-CONTAINING PROTEIN"/>
    <property type="match status" value="1"/>
</dbReference>
<feature type="domain" description="Beta-lactamase-related" evidence="2">
    <location>
        <begin position="105"/>
        <end position="411"/>
    </location>
</feature>
<dbReference type="InterPro" id="IPR051478">
    <property type="entry name" value="Beta-lactamase-like_AB/R"/>
</dbReference>
<reference evidence="4 5" key="1">
    <citation type="submission" date="2023-01" db="EMBL/GenBank/DDBJ databases">
        <title>Analysis of 21 Apiospora genomes using comparative genomics revels a genus with tremendous synthesis potential of carbohydrate active enzymes and secondary metabolites.</title>
        <authorList>
            <person name="Sorensen T."/>
        </authorList>
    </citation>
    <scope>NUCLEOTIDE SEQUENCE [LARGE SCALE GENOMIC DNA]</scope>
    <source>
        <strain evidence="4 5">CBS 24483</strain>
    </source>
</reference>
<dbReference type="Proteomes" id="UP001391051">
    <property type="component" value="Unassembled WGS sequence"/>
</dbReference>